<keyword evidence="1" id="KW-0677">Repeat</keyword>
<feature type="region of interest" description="Disordered" evidence="4">
    <location>
        <begin position="412"/>
        <end position="431"/>
    </location>
</feature>
<evidence type="ECO:0000256" key="3">
    <source>
        <dbReference type="PROSITE-ProRule" id="PRU00317"/>
    </source>
</evidence>
<dbReference type="Proteomes" id="UP001491310">
    <property type="component" value="Unassembled WGS sequence"/>
</dbReference>
<feature type="repeat" description="Pumilio" evidence="3">
    <location>
        <begin position="133"/>
        <end position="168"/>
    </location>
</feature>
<dbReference type="EMBL" id="JALJOT010000007">
    <property type="protein sequence ID" value="KAK9908988.1"/>
    <property type="molecule type" value="Genomic_DNA"/>
</dbReference>
<dbReference type="Gene3D" id="1.25.10.10">
    <property type="entry name" value="Leucine-rich Repeat Variant"/>
    <property type="match status" value="1"/>
</dbReference>
<evidence type="ECO:0000256" key="1">
    <source>
        <dbReference type="ARBA" id="ARBA00022737"/>
    </source>
</evidence>
<evidence type="ECO:0000256" key="4">
    <source>
        <dbReference type="SAM" id="MobiDB-lite"/>
    </source>
</evidence>
<proteinExistence type="predicted"/>
<dbReference type="InterPro" id="IPR001313">
    <property type="entry name" value="Pumilio_RNA-bd_rpt"/>
</dbReference>
<accession>A0ABR2YPN0</accession>
<evidence type="ECO:0000259" key="5">
    <source>
        <dbReference type="PROSITE" id="PS50303"/>
    </source>
</evidence>
<comment type="caution">
    <text evidence="6">The sequence shown here is derived from an EMBL/GenBank/DDBJ whole genome shotgun (WGS) entry which is preliminary data.</text>
</comment>
<evidence type="ECO:0000313" key="6">
    <source>
        <dbReference type="EMBL" id="KAK9908988.1"/>
    </source>
</evidence>
<name>A0ABR2YPN0_9CHLO</name>
<dbReference type="InterPro" id="IPR012959">
    <property type="entry name" value="CPL_dom"/>
</dbReference>
<gene>
    <name evidence="6" type="ORF">WJX75_005639</name>
</gene>
<keyword evidence="7" id="KW-1185">Reference proteome</keyword>
<dbReference type="InterPro" id="IPR033133">
    <property type="entry name" value="PUM-HD"/>
</dbReference>
<reference evidence="6 7" key="1">
    <citation type="journal article" date="2024" name="Nat. Commun.">
        <title>Phylogenomics reveals the evolutionary origins of lichenization in chlorophyte algae.</title>
        <authorList>
            <person name="Puginier C."/>
            <person name="Libourel C."/>
            <person name="Otte J."/>
            <person name="Skaloud P."/>
            <person name="Haon M."/>
            <person name="Grisel S."/>
            <person name="Petersen M."/>
            <person name="Berrin J.G."/>
            <person name="Delaux P.M."/>
            <person name="Dal Grande F."/>
            <person name="Keller J."/>
        </authorList>
    </citation>
    <scope>NUCLEOTIDE SEQUENCE [LARGE SCALE GENOMIC DNA]</scope>
    <source>
        <strain evidence="6 7">SAG 216-7</strain>
    </source>
</reference>
<evidence type="ECO:0000256" key="2">
    <source>
        <dbReference type="ARBA" id="ARBA00022884"/>
    </source>
</evidence>
<feature type="region of interest" description="Disordered" evidence="4">
    <location>
        <begin position="1"/>
        <end position="66"/>
    </location>
</feature>
<dbReference type="Pfam" id="PF00806">
    <property type="entry name" value="PUF"/>
    <property type="match status" value="1"/>
</dbReference>
<keyword evidence="2" id="KW-0694">RNA-binding</keyword>
<dbReference type="PANTHER" id="PTHR13389:SF0">
    <property type="entry name" value="PUMILIO HOMOLOG 3"/>
    <property type="match status" value="1"/>
</dbReference>
<dbReference type="PANTHER" id="PTHR13389">
    <property type="entry name" value="PUMILIO HOMOLOG 3"/>
    <property type="match status" value="1"/>
</dbReference>
<evidence type="ECO:0000313" key="7">
    <source>
        <dbReference type="Proteomes" id="UP001491310"/>
    </source>
</evidence>
<dbReference type="Pfam" id="PF08144">
    <property type="entry name" value="CPL"/>
    <property type="match status" value="1"/>
</dbReference>
<dbReference type="SMART" id="SM00025">
    <property type="entry name" value="Pumilio"/>
    <property type="match status" value="6"/>
</dbReference>
<protein>
    <recommendedName>
        <fullName evidence="5">PUM-HD domain-containing protein</fullName>
    </recommendedName>
</protein>
<feature type="domain" description="PUM-HD" evidence="5">
    <location>
        <begin position="72"/>
        <end position="424"/>
    </location>
</feature>
<sequence>MALKNAPSQKAKRKVGEEKPEKPAKKAKVGSEATKGLQKIAQGADAKDVAASGQQQEKRHRNRSQNIQDAIMKWEVLRRHDIDSKQRGELISALLEQLKGDLTRMAASPPGSRILQACVKYGQPDQRSQILEELRPSLLELSKTPYAFFLVNKVIDTAPKSATEGLIKTFKGQLVKLLRHPCGSKVIDELYLRASGKQRTVMAAEFYGREMILFSQDAAPKTLSETLSKLDNTGKQRMVLQMSINLIPIMEKGLLDPIIVHRLVAEYLEVAPASSVAEAVETLAGPPLLHMVHSRHGATVACQVLAMATAKQRKKVIKAMKGHVKTMACDEWAHIVLMAALKHTDDTALLRKTLLPELLGDLEELCQHKTACQIFLHLLAPSSRAYVAPHVSALLVPRPAALMATAADAAAANDEPSEATQGVQGSSKKDAGLRRQELLGSGKGSLATELTAACAANAAKLLINPKGCDLMVEAACGAEGGLLIDACPEGVAAVQDAIVSATGEEPSTSERVMENYFGSRALKKLIGRGQGSDRDAIEARKFASKLWESSFKGRCGDLLSGHAAKVLAAVFLFADAKTRESVKKELPAVMEDGSSIEAWANSKIGGLQNPQREGQHRRFHVLLNTRQRQYPTVKAFQAAVSLMPAAEKPYWGDVRKSRHQQ</sequence>
<dbReference type="InterPro" id="IPR011989">
    <property type="entry name" value="ARM-like"/>
</dbReference>
<feature type="compositionally biased region" description="Basic and acidic residues" evidence="4">
    <location>
        <begin position="14"/>
        <end position="24"/>
    </location>
</feature>
<dbReference type="InterPro" id="IPR016024">
    <property type="entry name" value="ARM-type_fold"/>
</dbReference>
<dbReference type="SUPFAM" id="SSF48371">
    <property type="entry name" value="ARM repeat"/>
    <property type="match status" value="1"/>
</dbReference>
<dbReference type="PROSITE" id="PS50303">
    <property type="entry name" value="PUM_HD"/>
    <property type="match status" value="1"/>
</dbReference>
<organism evidence="6 7">
    <name type="scientific">Coccomyxa subellipsoidea</name>
    <dbReference type="NCBI Taxonomy" id="248742"/>
    <lineage>
        <taxon>Eukaryota</taxon>
        <taxon>Viridiplantae</taxon>
        <taxon>Chlorophyta</taxon>
        <taxon>core chlorophytes</taxon>
        <taxon>Trebouxiophyceae</taxon>
        <taxon>Trebouxiophyceae incertae sedis</taxon>
        <taxon>Coccomyxaceae</taxon>
        <taxon>Coccomyxa</taxon>
    </lineage>
</organism>
<feature type="repeat" description="Pumilio" evidence="3">
    <location>
        <begin position="97"/>
        <end position="132"/>
    </location>
</feature>
<dbReference type="InterPro" id="IPR040059">
    <property type="entry name" value="PUM3"/>
</dbReference>
<dbReference type="PROSITE" id="PS50302">
    <property type="entry name" value="PUM"/>
    <property type="match status" value="2"/>
</dbReference>